<comment type="caution">
    <text evidence="1">The sequence shown here is derived from an EMBL/GenBank/DDBJ whole genome shotgun (WGS) entry which is preliminary data.</text>
</comment>
<reference evidence="2" key="1">
    <citation type="journal article" date="2019" name="Int. J. Syst. Evol. Microbiol.">
        <title>The Global Catalogue of Microorganisms (GCM) 10K type strain sequencing project: providing services to taxonomists for standard genome sequencing and annotation.</title>
        <authorList>
            <consortium name="The Broad Institute Genomics Platform"/>
            <consortium name="The Broad Institute Genome Sequencing Center for Infectious Disease"/>
            <person name="Wu L."/>
            <person name="Ma J."/>
        </authorList>
    </citation>
    <scope>NUCLEOTIDE SEQUENCE [LARGE SCALE GENOMIC DNA]</scope>
    <source>
        <strain evidence="2">CCUG 58127</strain>
    </source>
</reference>
<dbReference type="EMBL" id="JBHSWH010000001">
    <property type="protein sequence ID" value="MFC6707026.1"/>
    <property type="molecule type" value="Genomic_DNA"/>
</dbReference>
<dbReference type="NCBIfam" id="TIGR03843">
    <property type="entry name" value="SCO1664 family protein"/>
    <property type="match status" value="1"/>
</dbReference>
<name>A0ABW2AJL0_9MICO</name>
<gene>
    <name evidence="1" type="ORF">ACFQDH_17630</name>
</gene>
<organism evidence="1 2">
    <name type="scientific">Flexivirga alba</name>
    <dbReference type="NCBI Taxonomy" id="702742"/>
    <lineage>
        <taxon>Bacteria</taxon>
        <taxon>Bacillati</taxon>
        <taxon>Actinomycetota</taxon>
        <taxon>Actinomycetes</taxon>
        <taxon>Micrococcales</taxon>
        <taxon>Dermacoccaceae</taxon>
        <taxon>Flexivirga</taxon>
    </lineage>
</organism>
<dbReference type="InterPro" id="IPR022292">
    <property type="entry name" value="CHP03843"/>
</dbReference>
<evidence type="ECO:0000313" key="2">
    <source>
        <dbReference type="Proteomes" id="UP001596298"/>
    </source>
</evidence>
<sequence length="270" mass="29326">MPTAIDAERLQRLLLDGPLEVEGRLVEASNFVLRVWIDDDGGERIPAVYKPIRGEQPLWDFPEGTLASREYAAYLISSAGGWDCVPVTALRPDGPLGAGSVQQWVGPLDPVAENDLLRIDPVAAVPTGYLPVLGVHDEDDQPLVVSHAALDALRGVALLDVVLNNADRKASALILDAGHLYAVDHGLTLHAEEKLRTVLWGFAGQDLSPVEIGRIDAVREELAGPLGEKLRGVIQEDELEALSDRVDLLRATGQFPAPPDDRHPLPWPLW</sequence>
<evidence type="ECO:0000313" key="1">
    <source>
        <dbReference type="EMBL" id="MFC6707026.1"/>
    </source>
</evidence>
<accession>A0ABW2AJL0</accession>
<proteinExistence type="predicted"/>
<dbReference type="RefSeq" id="WP_382403697.1">
    <property type="nucleotide sequence ID" value="NZ_JBHSWH010000001.1"/>
</dbReference>
<keyword evidence="2" id="KW-1185">Reference proteome</keyword>
<dbReference type="Proteomes" id="UP001596298">
    <property type="component" value="Unassembled WGS sequence"/>
</dbReference>
<protein>
    <submittedName>
        <fullName evidence="1">SCO1664 family protein</fullName>
    </submittedName>
</protein>